<name>A0ABW3Q419_9BACT</name>
<dbReference type="Proteomes" id="UP001597116">
    <property type="component" value="Unassembled WGS sequence"/>
</dbReference>
<comment type="caution">
    <text evidence="1">The sequence shown here is derived from an EMBL/GenBank/DDBJ whole genome shotgun (WGS) entry which is preliminary data.</text>
</comment>
<protein>
    <submittedName>
        <fullName evidence="1">Uncharacterized protein</fullName>
    </submittedName>
</protein>
<gene>
    <name evidence="1" type="ORF">ACFQ4C_01610</name>
</gene>
<organism evidence="1 2">
    <name type="scientific">Larkinella insperata</name>
    <dbReference type="NCBI Taxonomy" id="332158"/>
    <lineage>
        <taxon>Bacteria</taxon>
        <taxon>Pseudomonadati</taxon>
        <taxon>Bacteroidota</taxon>
        <taxon>Cytophagia</taxon>
        <taxon>Cytophagales</taxon>
        <taxon>Spirosomataceae</taxon>
        <taxon>Larkinella</taxon>
    </lineage>
</organism>
<reference evidence="2" key="1">
    <citation type="journal article" date="2019" name="Int. J. Syst. Evol. Microbiol.">
        <title>The Global Catalogue of Microorganisms (GCM) 10K type strain sequencing project: providing services to taxonomists for standard genome sequencing and annotation.</title>
        <authorList>
            <consortium name="The Broad Institute Genomics Platform"/>
            <consortium name="The Broad Institute Genome Sequencing Center for Infectious Disease"/>
            <person name="Wu L."/>
            <person name="Ma J."/>
        </authorList>
    </citation>
    <scope>NUCLEOTIDE SEQUENCE [LARGE SCALE GENOMIC DNA]</scope>
    <source>
        <strain evidence="2">CCUG 55608</strain>
    </source>
</reference>
<evidence type="ECO:0000313" key="1">
    <source>
        <dbReference type="EMBL" id="MFD1139781.1"/>
    </source>
</evidence>
<keyword evidence="2" id="KW-1185">Reference proteome</keyword>
<accession>A0ABW3Q419</accession>
<dbReference type="RefSeq" id="WP_265990458.1">
    <property type="nucleotide sequence ID" value="NZ_CP110973.1"/>
</dbReference>
<sequence length="85" mass="9743">MIFTFTILQPEGSVRTFSILSESVVECLDEITPILQFGRSLLFASFKKDNGVLKILPVKVAEGESLTDYIYRLHEEWVFCVEQQV</sequence>
<dbReference type="EMBL" id="JBHTLP010000001">
    <property type="protein sequence ID" value="MFD1139781.1"/>
    <property type="molecule type" value="Genomic_DNA"/>
</dbReference>
<proteinExistence type="predicted"/>
<evidence type="ECO:0000313" key="2">
    <source>
        <dbReference type="Proteomes" id="UP001597116"/>
    </source>
</evidence>